<reference evidence="2 3" key="1">
    <citation type="journal article" date="2011" name="Stand. Genomic Sci.">
        <title>Complete genome sequence of Mycobacterium sp. strain (Spyr1) and reclassification to Mycobacterium gilvum Spyr1.</title>
        <authorList>
            <person name="Kallimanis A."/>
            <person name="Karabika E."/>
            <person name="Mavromatis K."/>
            <person name="Lapidus A."/>
            <person name="Labutti K.M."/>
            <person name="Liolios K."/>
            <person name="Ivanova N."/>
            <person name="Goodwin L."/>
            <person name="Woyke T."/>
            <person name="Velentzas A.D."/>
            <person name="Perisynakis A."/>
            <person name="Ouzounis C.C."/>
            <person name="Kyrpides N.C."/>
            <person name="Koukkou A.I."/>
            <person name="Drainas C."/>
        </authorList>
    </citation>
    <scope>NUCLEOTIDE SEQUENCE [LARGE SCALE GENOMIC DNA]</scope>
    <source>
        <strain evidence="3">DSM 45189 / LMG 24558 / Spyr1</strain>
    </source>
</reference>
<evidence type="ECO:0000313" key="2">
    <source>
        <dbReference type="EMBL" id="ADT96830.1"/>
    </source>
</evidence>
<dbReference type="InterPro" id="IPR026893">
    <property type="entry name" value="Tyr/Ser_Pase_IphP-type"/>
</dbReference>
<name>E6THT1_MYCSR</name>
<sequence>MPFSGRELSGAWNFRDVSEPAGIAPGHLFRSSELSKLDDDGRGALIGFGVTDVADLRTARELERHGPGRVPTEVEVHHLPFVETMAADGESPHEHAFQRMMTDKPDGEPIAEAAARYMSEEYGRIATAPLAQRAVHRVVTLIGSGRSVLAHCFAGKDRTGFTIAVVLEAAGVDRDAIMADYLRSNEAVPQLRESILETVRLRAAEAPEIMELAEARLTDAVLGVREDYLDVARRTLEAEFGSLRGYLESAGVTDEDLARLRRALHG</sequence>
<accession>E6THT1</accession>
<dbReference type="HOGENOM" id="CLU_057546_3_1_11"/>
<protein>
    <submittedName>
        <fullName evidence="2">Protein tyrosine/serine phosphatase</fullName>
    </submittedName>
</protein>
<dbReference type="AlphaFoldDB" id="E6THT1"/>
<evidence type="ECO:0000313" key="3">
    <source>
        <dbReference type="Proteomes" id="UP000008916"/>
    </source>
</evidence>
<dbReference type="RefSeq" id="WP_013470326.1">
    <property type="nucleotide sequence ID" value="NC_014814.1"/>
</dbReference>
<dbReference type="InterPro" id="IPR029021">
    <property type="entry name" value="Prot-tyrosine_phosphatase-like"/>
</dbReference>
<dbReference type="Proteomes" id="UP000008916">
    <property type="component" value="Chromosome"/>
</dbReference>
<keyword evidence="3" id="KW-1185">Reference proteome</keyword>
<dbReference type="GO" id="GO:0004721">
    <property type="term" value="F:phosphoprotein phosphatase activity"/>
    <property type="evidence" value="ECO:0007669"/>
    <property type="project" value="InterPro"/>
</dbReference>
<dbReference type="EMBL" id="CP002385">
    <property type="protein sequence ID" value="ADT96830.1"/>
    <property type="molecule type" value="Genomic_DNA"/>
</dbReference>
<dbReference type="PROSITE" id="PS50056">
    <property type="entry name" value="TYR_PHOSPHATASE_2"/>
    <property type="match status" value="1"/>
</dbReference>
<dbReference type="KEGG" id="msp:Mspyr1_00970"/>
<dbReference type="Pfam" id="PF13350">
    <property type="entry name" value="Y_phosphatase3"/>
    <property type="match status" value="1"/>
</dbReference>
<organism evidence="2 3">
    <name type="scientific">Mycolicibacterium gilvum (strain DSM 45189 / LMG 24558 / Spyr1)</name>
    <name type="common">Mycobacterium gilvum</name>
    <dbReference type="NCBI Taxonomy" id="278137"/>
    <lineage>
        <taxon>Bacteria</taxon>
        <taxon>Bacillati</taxon>
        <taxon>Actinomycetota</taxon>
        <taxon>Actinomycetes</taxon>
        <taxon>Mycobacteriales</taxon>
        <taxon>Mycobacteriaceae</taxon>
        <taxon>Mycolicibacterium</taxon>
    </lineage>
</organism>
<dbReference type="Gene3D" id="3.90.190.10">
    <property type="entry name" value="Protein tyrosine phosphatase superfamily"/>
    <property type="match status" value="1"/>
</dbReference>
<dbReference type="SUPFAM" id="SSF52799">
    <property type="entry name" value="(Phosphotyrosine protein) phosphatases II"/>
    <property type="match status" value="1"/>
</dbReference>
<evidence type="ECO:0000259" key="1">
    <source>
        <dbReference type="PROSITE" id="PS50056"/>
    </source>
</evidence>
<proteinExistence type="predicted"/>
<feature type="domain" description="Tyrosine specific protein phosphatases" evidence="1">
    <location>
        <begin position="132"/>
        <end position="193"/>
    </location>
</feature>
<dbReference type="InterPro" id="IPR000387">
    <property type="entry name" value="Tyr_Pase_dom"/>
</dbReference>
<gene>
    <name evidence="2" type="ordered locus">Mspyr1_00970</name>
</gene>